<evidence type="ECO:0000313" key="4">
    <source>
        <dbReference type="Proteomes" id="UP000187609"/>
    </source>
</evidence>
<dbReference type="PANTHER" id="PTHR48163">
    <property type="entry name" value="BNAC02G25670D PROTEIN"/>
    <property type="match status" value="1"/>
</dbReference>
<keyword evidence="2" id="KW-0812">Transmembrane</keyword>
<protein>
    <submittedName>
        <fullName evidence="3">Uncharacterized protein</fullName>
    </submittedName>
</protein>
<feature type="transmembrane region" description="Helical" evidence="2">
    <location>
        <begin position="168"/>
        <end position="187"/>
    </location>
</feature>
<gene>
    <name evidence="3" type="ORF">A4A49_17937</name>
</gene>
<evidence type="ECO:0000313" key="3">
    <source>
        <dbReference type="EMBL" id="OIT30711.1"/>
    </source>
</evidence>
<dbReference type="AlphaFoldDB" id="A0A314KML9"/>
<keyword evidence="2" id="KW-1133">Transmembrane helix</keyword>
<dbReference type="STRING" id="49451.A0A314KML9"/>
<feature type="coiled-coil region" evidence="1">
    <location>
        <begin position="89"/>
        <end position="130"/>
    </location>
</feature>
<keyword evidence="4" id="KW-1185">Reference proteome</keyword>
<name>A0A314KML9_NICAT</name>
<comment type="caution">
    <text evidence="3">The sequence shown here is derived from an EMBL/GenBank/DDBJ whole genome shotgun (WGS) entry which is preliminary data.</text>
</comment>
<organism evidence="3 4">
    <name type="scientific">Nicotiana attenuata</name>
    <name type="common">Coyote tobacco</name>
    <dbReference type="NCBI Taxonomy" id="49451"/>
    <lineage>
        <taxon>Eukaryota</taxon>
        <taxon>Viridiplantae</taxon>
        <taxon>Streptophyta</taxon>
        <taxon>Embryophyta</taxon>
        <taxon>Tracheophyta</taxon>
        <taxon>Spermatophyta</taxon>
        <taxon>Magnoliopsida</taxon>
        <taxon>eudicotyledons</taxon>
        <taxon>Gunneridae</taxon>
        <taxon>Pentapetalae</taxon>
        <taxon>asterids</taxon>
        <taxon>lamiids</taxon>
        <taxon>Solanales</taxon>
        <taxon>Solanaceae</taxon>
        <taxon>Nicotianoideae</taxon>
        <taxon>Nicotianeae</taxon>
        <taxon>Nicotiana</taxon>
    </lineage>
</organism>
<keyword evidence="1" id="KW-0175">Coiled coil</keyword>
<evidence type="ECO:0000256" key="1">
    <source>
        <dbReference type="SAM" id="Coils"/>
    </source>
</evidence>
<dbReference type="Proteomes" id="UP000187609">
    <property type="component" value="Unassembled WGS sequence"/>
</dbReference>
<dbReference type="PANTHER" id="PTHR48163:SF2">
    <property type="entry name" value="EXPRESSED PROTEIN"/>
    <property type="match status" value="1"/>
</dbReference>
<dbReference type="SMR" id="A0A314KML9"/>
<dbReference type="Gramene" id="OIT30711">
    <property type="protein sequence ID" value="OIT30711"/>
    <property type="gene ID" value="A4A49_17937"/>
</dbReference>
<accession>A0A314KML9</accession>
<keyword evidence="2" id="KW-0472">Membrane</keyword>
<reference evidence="3" key="1">
    <citation type="submission" date="2016-11" db="EMBL/GenBank/DDBJ databases">
        <title>The genome of Nicotiana attenuata.</title>
        <authorList>
            <person name="Xu S."/>
            <person name="Brockmoeller T."/>
            <person name="Gaquerel E."/>
            <person name="Navarro A."/>
            <person name="Kuhl H."/>
            <person name="Gase K."/>
            <person name="Ling Z."/>
            <person name="Zhou W."/>
            <person name="Kreitzer C."/>
            <person name="Stanke M."/>
            <person name="Tang H."/>
            <person name="Lyons E."/>
            <person name="Pandey P."/>
            <person name="Pandey S.P."/>
            <person name="Timmermann B."/>
            <person name="Baldwin I.T."/>
        </authorList>
    </citation>
    <scope>NUCLEOTIDE SEQUENCE [LARGE SCALE GENOMIC DNA]</scope>
    <source>
        <strain evidence="3">UT</strain>
    </source>
</reference>
<sequence length="195" mass="22138">MITEKTPFLCPIHSKESSFSASSDTRSNSCSKLKGGRKGNLGKIFETSFQLMGGFTYFSFEVQEQNTVPSLRKALKDVAMEKDAAVVAREDLSAQLRAIKKRVKEVEEEQYRAEEDAAALRAELNSLQQQAMSGPVSGVNSMNFPPDHMHVMEKELANLKSQLEVHCLFMLSGFSLNALFYLLYHFCERRREEKW</sequence>
<evidence type="ECO:0000256" key="2">
    <source>
        <dbReference type="SAM" id="Phobius"/>
    </source>
</evidence>
<dbReference type="Gene3D" id="1.10.287.1490">
    <property type="match status" value="1"/>
</dbReference>
<dbReference type="EMBL" id="MJEQ01001442">
    <property type="protein sequence ID" value="OIT30711.1"/>
    <property type="molecule type" value="Genomic_DNA"/>
</dbReference>
<proteinExistence type="predicted"/>